<protein>
    <recommendedName>
        <fullName evidence="4">Phosphatidylglycerol lysyltransferase</fullName>
        <ecNumber evidence="3">2.3.2.3</ecNumber>
    </recommendedName>
    <alternativeName>
        <fullName evidence="12">Lysylphosphatidylglycerol synthase</fullName>
    </alternativeName>
</protein>
<evidence type="ECO:0000256" key="3">
    <source>
        <dbReference type="ARBA" id="ARBA00012014"/>
    </source>
</evidence>
<feature type="compositionally biased region" description="Low complexity" evidence="14">
    <location>
        <begin position="233"/>
        <end position="249"/>
    </location>
</feature>
<evidence type="ECO:0000313" key="18">
    <source>
        <dbReference type="Proteomes" id="UP000199377"/>
    </source>
</evidence>
<feature type="region of interest" description="Disordered" evidence="14">
    <location>
        <begin position="224"/>
        <end position="249"/>
    </location>
</feature>
<evidence type="ECO:0000256" key="9">
    <source>
        <dbReference type="ARBA" id="ARBA00023098"/>
    </source>
</evidence>
<dbReference type="GO" id="GO:0046677">
    <property type="term" value="P:response to antibiotic"/>
    <property type="evidence" value="ECO:0007669"/>
    <property type="project" value="UniProtKB-KW"/>
</dbReference>
<dbReference type="InterPro" id="IPR016181">
    <property type="entry name" value="Acyl_CoA_acyltransferase"/>
</dbReference>
<name>A0A1I3BHD7_9RHOB</name>
<evidence type="ECO:0000256" key="13">
    <source>
        <dbReference type="ARBA" id="ARBA00047540"/>
    </source>
</evidence>
<dbReference type="EMBL" id="FOQH01000001">
    <property type="protein sequence ID" value="SFH61570.1"/>
    <property type="molecule type" value="Genomic_DNA"/>
</dbReference>
<keyword evidence="10 15" id="KW-0472">Membrane</keyword>
<dbReference type="GO" id="GO:0006629">
    <property type="term" value="P:lipid metabolic process"/>
    <property type="evidence" value="ECO:0007669"/>
    <property type="project" value="UniProtKB-KW"/>
</dbReference>
<feature type="transmembrane region" description="Helical" evidence="15">
    <location>
        <begin position="39"/>
        <end position="59"/>
    </location>
</feature>
<dbReference type="Proteomes" id="UP000199377">
    <property type="component" value="Unassembled WGS sequence"/>
</dbReference>
<evidence type="ECO:0000256" key="2">
    <source>
        <dbReference type="ARBA" id="ARBA00008627"/>
    </source>
</evidence>
<feature type="transmembrane region" description="Helical" evidence="15">
    <location>
        <begin position="79"/>
        <end position="98"/>
    </location>
</feature>
<gene>
    <name evidence="17" type="ORF">SAMN05216258_10183</name>
</gene>
<dbReference type="GO" id="GO:0050071">
    <property type="term" value="F:phosphatidylglycerol lysyltransferase activity"/>
    <property type="evidence" value="ECO:0007669"/>
    <property type="project" value="UniProtKB-EC"/>
</dbReference>
<feature type="transmembrane region" description="Helical" evidence="15">
    <location>
        <begin position="461"/>
        <end position="478"/>
    </location>
</feature>
<evidence type="ECO:0000256" key="15">
    <source>
        <dbReference type="SAM" id="Phobius"/>
    </source>
</evidence>
<accession>A0A1I3BHD7</accession>
<organism evidence="17 18">
    <name type="scientific">Albimonas pacifica</name>
    <dbReference type="NCBI Taxonomy" id="1114924"/>
    <lineage>
        <taxon>Bacteria</taxon>
        <taxon>Pseudomonadati</taxon>
        <taxon>Pseudomonadota</taxon>
        <taxon>Alphaproteobacteria</taxon>
        <taxon>Rhodobacterales</taxon>
        <taxon>Paracoccaceae</taxon>
        <taxon>Albimonas</taxon>
    </lineage>
</organism>
<dbReference type="RefSeq" id="WP_092856646.1">
    <property type="nucleotide sequence ID" value="NZ_FOQH01000001.1"/>
</dbReference>
<dbReference type="InterPro" id="IPR051211">
    <property type="entry name" value="PG_lysyltransferase"/>
</dbReference>
<proteinExistence type="inferred from homology"/>
<feature type="transmembrane region" description="Helical" evidence="15">
    <location>
        <begin position="338"/>
        <end position="359"/>
    </location>
</feature>
<dbReference type="Pfam" id="PF09924">
    <property type="entry name" value="LPG_synthase_C"/>
    <property type="match status" value="1"/>
</dbReference>
<feature type="transmembrane region" description="Helical" evidence="15">
    <location>
        <begin position="192"/>
        <end position="211"/>
    </location>
</feature>
<evidence type="ECO:0000313" key="17">
    <source>
        <dbReference type="EMBL" id="SFH61570.1"/>
    </source>
</evidence>
<evidence type="ECO:0000256" key="11">
    <source>
        <dbReference type="ARBA" id="ARBA00023251"/>
    </source>
</evidence>
<dbReference type="OrthoDB" id="145485at2"/>
<comment type="catalytic activity">
    <reaction evidence="13">
        <text>L-lysyl-tRNA(Lys) + a 1,2-diacyl-sn-glycero-3-phospho-(1'-sn-glycerol) = a 1,2-diacyl-sn-glycero-3-phospho-1'-(3'-O-L-lysyl)-sn-glycerol + tRNA(Lys)</text>
        <dbReference type="Rhea" id="RHEA:10668"/>
        <dbReference type="Rhea" id="RHEA-COMP:9696"/>
        <dbReference type="Rhea" id="RHEA-COMP:9697"/>
        <dbReference type="ChEBI" id="CHEBI:64716"/>
        <dbReference type="ChEBI" id="CHEBI:75792"/>
        <dbReference type="ChEBI" id="CHEBI:78442"/>
        <dbReference type="ChEBI" id="CHEBI:78529"/>
        <dbReference type="EC" id="2.3.2.3"/>
    </reaction>
</comment>
<feature type="domain" description="Phosphatidylglycerol lysyltransferase C-terminal" evidence="16">
    <location>
        <begin position="584"/>
        <end position="866"/>
    </location>
</feature>
<dbReference type="Pfam" id="PF03706">
    <property type="entry name" value="LPG_synthase_TM"/>
    <property type="match status" value="1"/>
</dbReference>
<evidence type="ECO:0000256" key="4">
    <source>
        <dbReference type="ARBA" id="ARBA00021546"/>
    </source>
</evidence>
<keyword evidence="18" id="KW-1185">Reference proteome</keyword>
<feature type="transmembrane region" description="Helical" evidence="15">
    <location>
        <begin position="437"/>
        <end position="455"/>
    </location>
</feature>
<feature type="transmembrane region" description="Helical" evidence="15">
    <location>
        <begin position="155"/>
        <end position="180"/>
    </location>
</feature>
<dbReference type="STRING" id="1114924.SAMN05216258_10183"/>
<feature type="transmembrane region" description="Helical" evidence="15">
    <location>
        <begin position="269"/>
        <end position="287"/>
    </location>
</feature>
<evidence type="ECO:0000256" key="10">
    <source>
        <dbReference type="ARBA" id="ARBA00023136"/>
    </source>
</evidence>
<evidence type="ECO:0000256" key="1">
    <source>
        <dbReference type="ARBA" id="ARBA00004651"/>
    </source>
</evidence>
<feature type="transmembrane region" description="Helical" evidence="15">
    <location>
        <begin position="411"/>
        <end position="432"/>
    </location>
</feature>
<dbReference type="SUPFAM" id="SSF55729">
    <property type="entry name" value="Acyl-CoA N-acyltransferases (Nat)"/>
    <property type="match status" value="1"/>
</dbReference>
<feature type="transmembrane region" description="Helical" evidence="15">
    <location>
        <begin position="299"/>
        <end position="326"/>
    </location>
</feature>
<evidence type="ECO:0000256" key="6">
    <source>
        <dbReference type="ARBA" id="ARBA00022679"/>
    </source>
</evidence>
<dbReference type="PANTHER" id="PTHR34697:SF2">
    <property type="entry name" value="PHOSPHATIDYLGLYCEROL LYSYLTRANSFERASE"/>
    <property type="match status" value="1"/>
</dbReference>
<reference evidence="17 18" key="1">
    <citation type="submission" date="2016-10" db="EMBL/GenBank/DDBJ databases">
        <authorList>
            <person name="de Groot N.N."/>
        </authorList>
    </citation>
    <scope>NUCLEOTIDE SEQUENCE [LARGE SCALE GENOMIC DNA]</scope>
    <source>
        <strain evidence="17 18">CGMCC 1.11030</strain>
    </source>
</reference>
<dbReference type="AlphaFoldDB" id="A0A1I3BHD7"/>
<keyword evidence="9" id="KW-0443">Lipid metabolism</keyword>
<evidence type="ECO:0000256" key="8">
    <source>
        <dbReference type="ARBA" id="ARBA00022989"/>
    </source>
</evidence>
<dbReference type="PANTHER" id="PTHR34697">
    <property type="entry name" value="PHOSPHATIDYLGLYCEROL LYSYLTRANSFERASE"/>
    <property type="match status" value="1"/>
</dbReference>
<evidence type="ECO:0000256" key="14">
    <source>
        <dbReference type="SAM" id="MobiDB-lite"/>
    </source>
</evidence>
<comment type="similarity">
    <text evidence="2">Belongs to the LPG synthase family.</text>
</comment>
<evidence type="ECO:0000256" key="12">
    <source>
        <dbReference type="ARBA" id="ARBA00031899"/>
    </source>
</evidence>
<evidence type="ECO:0000256" key="5">
    <source>
        <dbReference type="ARBA" id="ARBA00022475"/>
    </source>
</evidence>
<keyword evidence="5" id="KW-1003">Cell membrane</keyword>
<evidence type="ECO:0000256" key="7">
    <source>
        <dbReference type="ARBA" id="ARBA00022692"/>
    </source>
</evidence>
<evidence type="ECO:0000259" key="16">
    <source>
        <dbReference type="Pfam" id="PF09924"/>
    </source>
</evidence>
<sequence length="892" mass="92514">MGARFQASPRRGAGDGTTSGISDRVAGLRAALKANRRRIAVATVLAIVALAFAGLARIAEGVDRAQLLHAIEATSGWRLAVAAGATALSFLALTLYDWTGFAAIGRPRSWRQVAPGAAAAFAVAQTAGLGPVTGAAVRWRFYAPMGVGAGEILRLVACCTLSFAMGLALTAGAAVLWSPAPAAAMLGVGEPAAVLLALSVIGATLAALATCGRWGARLAAGPSDAAPADKARPATPAEQAAAQADAETAPVPSARVPAARFRLAMARQLVVTVAEAVAAALVLWVLLPAGSIDFAGFLPLYALALALGVLSHAPAGIGVFEIVILAGLSKSTDPADAAAALVLYRLIYHVIPLALALAAMGGGEARRLARLAPVAAALRLAAEAAPRPLAALALALGLASIFARAPSADAASAFAVAALAGAVLVASVQGLARGLDLAWRLAVAAALAAGLALTLSQAAPWLAAAHLALAGLLALLRARFQRPTRLRLPAFSTRRARAFASILAMTAVGALSWRLSSVEAQAAQALIAAAEAHQAWGVGARAGVAAAFALLGFLPALRLPLDDAPDARALERAAEIVAAQPVAAARLALSGDKRLHFSADGEAFVMYARRGSTWLALHDPVGPEHLWPELIWSFIESARAAGAVPAFYQVGPERLSLYAEAGLSFWKMGEQARVDLAAFTLEGSKRQSHRRVISLAARDGLTAEILPPEAAAREIDRLRKVSDAWLAARGAREKGFSLGAFSPDWVAAGRVAVVRREGEIVAFVSLMETARGHEVAIDLMRHVDDVPAKCMEFLFLRMCEDLKSDGVAWLDLAMAPLSGLTPRAGAPAWQKLAHALYEHGTKTYSFTGLRRFKEGLKPEWRPRYLAAPPGAAPARALLAANRLINRPDQTET</sequence>
<dbReference type="InterPro" id="IPR024320">
    <property type="entry name" value="LPG_synthase_C"/>
</dbReference>
<keyword evidence="6 17" id="KW-0808">Transferase</keyword>
<keyword evidence="11" id="KW-0046">Antibiotic resistance</keyword>
<dbReference type="GO" id="GO:0055091">
    <property type="term" value="P:phospholipid homeostasis"/>
    <property type="evidence" value="ECO:0007669"/>
    <property type="project" value="TreeGrafter"/>
</dbReference>
<keyword evidence="7 15" id="KW-0812">Transmembrane</keyword>
<dbReference type="GO" id="GO:0005886">
    <property type="term" value="C:plasma membrane"/>
    <property type="evidence" value="ECO:0007669"/>
    <property type="project" value="UniProtKB-SubCell"/>
</dbReference>
<dbReference type="InterPro" id="IPR022791">
    <property type="entry name" value="L-PG_synthase/AglD"/>
</dbReference>
<keyword evidence="8 15" id="KW-1133">Transmembrane helix</keyword>
<comment type="subcellular location">
    <subcellularLocation>
        <location evidence="1">Cell membrane</location>
        <topology evidence="1">Multi-pass membrane protein</topology>
    </subcellularLocation>
</comment>
<dbReference type="EC" id="2.3.2.3" evidence="3"/>
<feature type="transmembrane region" description="Helical" evidence="15">
    <location>
        <begin position="498"/>
        <end position="515"/>
    </location>
</feature>